<accession>A0A5C6E5N6</accession>
<keyword evidence="3" id="KW-1185">Reference proteome</keyword>
<organism evidence="2 3">
    <name type="scientific">Novipirellula aureliae</name>
    <dbReference type="NCBI Taxonomy" id="2527966"/>
    <lineage>
        <taxon>Bacteria</taxon>
        <taxon>Pseudomonadati</taxon>
        <taxon>Planctomycetota</taxon>
        <taxon>Planctomycetia</taxon>
        <taxon>Pirellulales</taxon>
        <taxon>Pirellulaceae</taxon>
        <taxon>Novipirellula</taxon>
    </lineage>
</organism>
<dbReference type="AlphaFoldDB" id="A0A5C6E5N6"/>
<evidence type="ECO:0000256" key="1">
    <source>
        <dbReference type="SAM" id="Phobius"/>
    </source>
</evidence>
<keyword evidence="1" id="KW-1133">Transmembrane helix</keyword>
<keyword evidence="1" id="KW-0812">Transmembrane</keyword>
<evidence type="ECO:0000313" key="3">
    <source>
        <dbReference type="Proteomes" id="UP000315471"/>
    </source>
</evidence>
<dbReference type="EMBL" id="SJPY01000001">
    <property type="protein sequence ID" value="TWU44983.1"/>
    <property type="molecule type" value="Genomic_DNA"/>
</dbReference>
<dbReference type="Proteomes" id="UP000315471">
    <property type="component" value="Unassembled WGS sequence"/>
</dbReference>
<gene>
    <name evidence="2" type="ORF">Q31b_01540</name>
</gene>
<comment type="caution">
    <text evidence="2">The sequence shown here is derived from an EMBL/GenBank/DDBJ whole genome shotgun (WGS) entry which is preliminary data.</text>
</comment>
<protein>
    <submittedName>
        <fullName evidence="2">Uncharacterized protein</fullName>
    </submittedName>
</protein>
<evidence type="ECO:0000313" key="2">
    <source>
        <dbReference type="EMBL" id="TWU44983.1"/>
    </source>
</evidence>
<reference evidence="2 3" key="1">
    <citation type="submission" date="2019-02" db="EMBL/GenBank/DDBJ databases">
        <title>Deep-cultivation of Planctomycetes and their phenomic and genomic characterization uncovers novel biology.</title>
        <authorList>
            <person name="Wiegand S."/>
            <person name="Jogler M."/>
            <person name="Boedeker C."/>
            <person name="Pinto D."/>
            <person name="Vollmers J."/>
            <person name="Rivas-Marin E."/>
            <person name="Kohn T."/>
            <person name="Peeters S.H."/>
            <person name="Heuer A."/>
            <person name="Rast P."/>
            <person name="Oberbeckmann S."/>
            <person name="Bunk B."/>
            <person name="Jeske O."/>
            <person name="Meyerdierks A."/>
            <person name="Storesund J.E."/>
            <person name="Kallscheuer N."/>
            <person name="Luecker S."/>
            <person name="Lage O.M."/>
            <person name="Pohl T."/>
            <person name="Merkel B.J."/>
            <person name="Hornburger P."/>
            <person name="Mueller R.-W."/>
            <person name="Bruemmer F."/>
            <person name="Labrenz M."/>
            <person name="Spormann A.M."/>
            <person name="Op Den Camp H."/>
            <person name="Overmann J."/>
            <person name="Amann R."/>
            <person name="Jetten M.S.M."/>
            <person name="Mascher T."/>
            <person name="Medema M.H."/>
            <person name="Devos D.P."/>
            <person name="Kaster A.-K."/>
            <person name="Ovreas L."/>
            <person name="Rohde M."/>
            <person name="Galperin M.Y."/>
            <person name="Jogler C."/>
        </authorList>
    </citation>
    <scope>NUCLEOTIDE SEQUENCE [LARGE SCALE GENOMIC DNA]</scope>
    <source>
        <strain evidence="2 3">Q31b</strain>
    </source>
</reference>
<feature type="transmembrane region" description="Helical" evidence="1">
    <location>
        <begin position="6"/>
        <end position="31"/>
    </location>
</feature>
<keyword evidence="1" id="KW-0472">Membrane</keyword>
<proteinExistence type="predicted"/>
<sequence length="40" mass="4509">MMFPLWLLRILVIGALVHCSVGVAVLVAFLISDLKNKKIW</sequence>
<name>A0A5C6E5N6_9BACT</name>